<proteinExistence type="predicted"/>
<organism evidence="1 2">
    <name type="scientific">Eretmocerus hayati</name>
    <dbReference type="NCBI Taxonomy" id="131215"/>
    <lineage>
        <taxon>Eukaryota</taxon>
        <taxon>Metazoa</taxon>
        <taxon>Ecdysozoa</taxon>
        <taxon>Arthropoda</taxon>
        <taxon>Hexapoda</taxon>
        <taxon>Insecta</taxon>
        <taxon>Pterygota</taxon>
        <taxon>Neoptera</taxon>
        <taxon>Endopterygota</taxon>
        <taxon>Hymenoptera</taxon>
        <taxon>Apocrita</taxon>
        <taxon>Proctotrupomorpha</taxon>
        <taxon>Chalcidoidea</taxon>
        <taxon>Aphelinidae</taxon>
        <taxon>Aphelininae</taxon>
        <taxon>Eretmocerus</taxon>
    </lineage>
</organism>
<keyword evidence="2" id="KW-1185">Reference proteome</keyword>
<evidence type="ECO:0000313" key="1">
    <source>
        <dbReference type="EMBL" id="KAJ8681674.1"/>
    </source>
</evidence>
<comment type="caution">
    <text evidence="1">The sequence shown here is derived from an EMBL/GenBank/DDBJ whole genome shotgun (WGS) entry which is preliminary data.</text>
</comment>
<gene>
    <name evidence="1" type="ORF">QAD02_017466</name>
</gene>
<name>A0ACC2PED4_9HYME</name>
<evidence type="ECO:0000313" key="2">
    <source>
        <dbReference type="Proteomes" id="UP001239111"/>
    </source>
</evidence>
<accession>A0ACC2PED4</accession>
<dbReference type="EMBL" id="CM056741">
    <property type="protein sequence ID" value="KAJ8681674.1"/>
    <property type="molecule type" value="Genomic_DNA"/>
</dbReference>
<protein>
    <submittedName>
        <fullName evidence="1">Uncharacterized protein</fullName>
    </submittedName>
</protein>
<reference evidence="1" key="1">
    <citation type="submission" date="2023-04" db="EMBL/GenBank/DDBJ databases">
        <title>A chromosome-level genome assembly of the parasitoid wasp Eretmocerus hayati.</title>
        <authorList>
            <person name="Zhong Y."/>
            <person name="Liu S."/>
            <person name="Liu Y."/>
        </authorList>
    </citation>
    <scope>NUCLEOTIDE SEQUENCE</scope>
    <source>
        <strain evidence="1">ZJU_SS_LIU_2023</strain>
    </source>
</reference>
<sequence length="501" mass="56777">MELIEQPFEKKNRFCGEINRNLDPNFNCNAANQKSTVTKCIRKYVQPPRVQPFTPKKAFCPPQNPVESKTTYCTSFYEAQIQAPPKPVKPSNNLALPNAEFAKDTTTHESYKPVWNIYKAKPIIQRQKLRPQCGPMQNETTIRKDYTPKFVNKPEPVIPCGNIRTSNGSFETKTTTLTSFLDPGPVEPVTNFKPRLAYCPPTESTAKETTTKLSFLPYEPQKKDDMPWAQKPRYKPPEVSMPKETTYNKSYLEAKSKREEPIVPKDTGVFPRNAEFYDHTVYKQSFVPQKTEPVAPVVPCGNISLSNKSMVCDTTNKLSFKPVLGEKRKPILPRQKRPLWDKKYFENHTTTKLSFTPKVSERLPMIIPCGNICSSNKPLEGKTTTTLSFPNPGRTDPVQNFKPQLAYCRPNAKVEGDTVNQLSYKEWPIGPKPDMPWARKKAYEPPRQRVEGDTVTHTSFPPPGHFVEECIVVEEAAPPPIRSSCPCESADDSQEAVGECQ</sequence>
<dbReference type="Proteomes" id="UP001239111">
    <property type="component" value="Chromosome 1"/>
</dbReference>